<dbReference type="GO" id="GO:0042597">
    <property type="term" value="C:periplasmic space"/>
    <property type="evidence" value="ECO:0007669"/>
    <property type="project" value="UniProtKB-ARBA"/>
</dbReference>
<proteinExistence type="predicted"/>
<feature type="chain" id="PRO_5030852251" evidence="2">
    <location>
        <begin position="27"/>
        <end position="563"/>
    </location>
</feature>
<sequence length="563" mass="63867">MAKSKLVFLLFLAVIFVFTMSSCAQAPTSTTSPSQVPTSSASPTPTPTSKPENVMAVNEYPVIQMDPSLACDFYDAEVMFNLYDALTYPTPDGDVEPHLATEWTSPDGKDWTFKLRKGVKFHDGTELTSEDVVFSFERMKTMNQGYSGFFQTVEKVEAPDPYTVIFHQIEPNVILPNQLALLMIMNKNLVMKNIKTPGDYGDLGDYGSAWLQFHDAGSGPYKAVEYKPNEGLTTERFLDYWMGWENWKSNTVPIDKGIFRETVDPAALKTMLANRQHDFTDWYQTDEFYDSVSKIPGVEIVEMPMGVIYTFWINTSRAPTDDIHFRKAILWAFDYKSLTESVRGAKQQAGPMPSIMWGHDPNVFQYSQNLDKAKEELVQSAYAGQKVDLELWYCVGNPIEEKFALLLQQNLEPLGINVKVTAAQWPQFQQAVSKPETTPNISCFMFTASYPSPDFFLTYMYHPNNVNNGVYAGHWYKDEELGKLIDQSRATLDKNARLEIYKQIQAKIMDDALAFYTVEVPAIHAKQVYIEGPQKSYVGIGPELNLRNFQIDLNKKAEILAKP</sequence>
<feature type="region of interest" description="Disordered" evidence="1">
    <location>
        <begin position="27"/>
        <end position="53"/>
    </location>
</feature>
<gene>
    <name evidence="4" type="ORF">ENV38_01565</name>
</gene>
<feature type="domain" description="Solute-binding protein family 5" evidence="3">
    <location>
        <begin position="95"/>
        <end position="467"/>
    </location>
</feature>
<dbReference type="Gene3D" id="3.40.190.10">
    <property type="entry name" value="Periplasmic binding protein-like II"/>
    <property type="match status" value="1"/>
</dbReference>
<dbReference type="InterPro" id="IPR030678">
    <property type="entry name" value="Peptide/Ni-bd"/>
</dbReference>
<comment type="caution">
    <text evidence="4">The sequence shown here is derived from an EMBL/GenBank/DDBJ whole genome shotgun (WGS) entry which is preliminary data.</text>
</comment>
<evidence type="ECO:0000259" key="3">
    <source>
        <dbReference type="Pfam" id="PF00496"/>
    </source>
</evidence>
<evidence type="ECO:0000313" key="4">
    <source>
        <dbReference type="EMBL" id="HGB35579.1"/>
    </source>
</evidence>
<dbReference type="CDD" id="cd08512">
    <property type="entry name" value="PBP2_NikA_DppA_OppA_like_7"/>
    <property type="match status" value="1"/>
</dbReference>
<dbReference type="PIRSF" id="PIRSF002741">
    <property type="entry name" value="MppA"/>
    <property type="match status" value="1"/>
</dbReference>
<dbReference type="AlphaFoldDB" id="A0A7V3NUT5"/>
<reference evidence="4" key="1">
    <citation type="journal article" date="2020" name="mSystems">
        <title>Genome- and Community-Level Interaction Insights into Carbon Utilization and Element Cycling Functions of Hydrothermarchaeota in Hydrothermal Sediment.</title>
        <authorList>
            <person name="Zhou Z."/>
            <person name="Liu Y."/>
            <person name="Xu W."/>
            <person name="Pan J."/>
            <person name="Luo Z.H."/>
            <person name="Li M."/>
        </authorList>
    </citation>
    <scope>NUCLEOTIDE SEQUENCE [LARGE SCALE GENOMIC DNA]</scope>
    <source>
        <strain evidence="4">SpSt-754</strain>
    </source>
</reference>
<dbReference type="GO" id="GO:0043190">
    <property type="term" value="C:ATP-binding cassette (ABC) transporter complex"/>
    <property type="evidence" value="ECO:0007669"/>
    <property type="project" value="InterPro"/>
</dbReference>
<dbReference type="GO" id="GO:1904680">
    <property type="term" value="F:peptide transmembrane transporter activity"/>
    <property type="evidence" value="ECO:0007669"/>
    <property type="project" value="TreeGrafter"/>
</dbReference>
<dbReference type="Pfam" id="PF00496">
    <property type="entry name" value="SBP_bac_5"/>
    <property type="match status" value="1"/>
</dbReference>
<dbReference type="Gene3D" id="3.10.105.10">
    <property type="entry name" value="Dipeptide-binding Protein, Domain 3"/>
    <property type="match status" value="1"/>
</dbReference>
<dbReference type="EMBL" id="DTGD01000065">
    <property type="protein sequence ID" value="HGB35579.1"/>
    <property type="molecule type" value="Genomic_DNA"/>
</dbReference>
<keyword evidence="2" id="KW-0732">Signal</keyword>
<dbReference type="PANTHER" id="PTHR30290:SF34">
    <property type="entry name" value="ABC TRANSPORTER, PERIPLASMIC OLIGO-PEPTIDE BINDING PROTEIN, PUTATIVE-RELATED"/>
    <property type="match status" value="1"/>
</dbReference>
<feature type="compositionally biased region" description="Low complexity" evidence="1">
    <location>
        <begin position="27"/>
        <end position="51"/>
    </location>
</feature>
<accession>A0A7V3NUT5</accession>
<evidence type="ECO:0000256" key="2">
    <source>
        <dbReference type="SAM" id="SignalP"/>
    </source>
</evidence>
<dbReference type="GO" id="GO:0015833">
    <property type="term" value="P:peptide transport"/>
    <property type="evidence" value="ECO:0007669"/>
    <property type="project" value="TreeGrafter"/>
</dbReference>
<evidence type="ECO:0000256" key="1">
    <source>
        <dbReference type="SAM" id="MobiDB-lite"/>
    </source>
</evidence>
<dbReference type="PANTHER" id="PTHR30290">
    <property type="entry name" value="PERIPLASMIC BINDING COMPONENT OF ABC TRANSPORTER"/>
    <property type="match status" value="1"/>
</dbReference>
<dbReference type="SUPFAM" id="SSF53850">
    <property type="entry name" value="Periplasmic binding protein-like II"/>
    <property type="match status" value="1"/>
</dbReference>
<name>A0A7V3NUT5_UNCW3</name>
<organism evidence="4">
    <name type="scientific">candidate division WOR-3 bacterium</name>
    <dbReference type="NCBI Taxonomy" id="2052148"/>
    <lineage>
        <taxon>Bacteria</taxon>
        <taxon>Bacteria division WOR-3</taxon>
    </lineage>
</organism>
<dbReference type="InterPro" id="IPR000914">
    <property type="entry name" value="SBP_5_dom"/>
</dbReference>
<dbReference type="Gene3D" id="3.90.76.10">
    <property type="entry name" value="Dipeptide-binding Protein, Domain 1"/>
    <property type="match status" value="1"/>
</dbReference>
<dbReference type="InterPro" id="IPR039424">
    <property type="entry name" value="SBP_5"/>
</dbReference>
<protein>
    <submittedName>
        <fullName evidence="4">ABC transporter substrate-binding protein</fullName>
    </submittedName>
</protein>
<dbReference type="PROSITE" id="PS51257">
    <property type="entry name" value="PROKAR_LIPOPROTEIN"/>
    <property type="match status" value="1"/>
</dbReference>
<feature type="signal peptide" evidence="2">
    <location>
        <begin position="1"/>
        <end position="26"/>
    </location>
</feature>